<evidence type="ECO:0000313" key="1">
    <source>
        <dbReference type="EMBL" id="SDI32542.1"/>
    </source>
</evidence>
<proteinExistence type="predicted"/>
<dbReference type="AlphaFoldDB" id="A0A1G8JMZ1"/>
<evidence type="ECO:0000313" key="2">
    <source>
        <dbReference type="Proteomes" id="UP000182894"/>
    </source>
</evidence>
<dbReference type="EMBL" id="FNCO01000012">
    <property type="protein sequence ID" value="SDI32542.1"/>
    <property type="molecule type" value="Genomic_DNA"/>
</dbReference>
<keyword evidence="2" id="KW-1185">Reference proteome</keyword>
<accession>A0A1G8JMZ1</accession>
<dbReference type="STRING" id="89065.SAMN05216605_112105"/>
<gene>
    <name evidence="1" type="ORF">SAMN05216605_112105</name>
</gene>
<protein>
    <submittedName>
        <fullName evidence="1">Uncharacterized protein</fullName>
    </submittedName>
</protein>
<dbReference type="Proteomes" id="UP000182894">
    <property type="component" value="Unassembled WGS sequence"/>
</dbReference>
<name>A0A1G8JMZ1_9PSED</name>
<reference evidence="2" key="1">
    <citation type="submission" date="2016-10" db="EMBL/GenBank/DDBJ databases">
        <authorList>
            <person name="Varghese N."/>
            <person name="Submissions S."/>
        </authorList>
    </citation>
    <scope>NUCLEOTIDE SEQUENCE [LARGE SCALE GENOMIC DNA]</scope>
    <source>
        <strain evidence="2">ATCC 700689</strain>
    </source>
</reference>
<organism evidence="1 2">
    <name type="scientific">Pseudomonas abietaniphila</name>
    <dbReference type="NCBI Taxonomy" id="89065"/>
    <lineage>
        <taxon>Bacteria</taxon>
        <taxon>Pseudomonadati</taxon>
        <taxon>Pseudomonadota</taxon>
        <taxon>Gammaproteobacteria</taxon>
        <taxon>Pseudomonadales</taxon>
        <taxon>Pseudomonadaceae</taxon>
        <taxon>Pseudomonas</taxon>
    </lineage>
</organism>
<sequence>MKTTIKRQCVYVVAVLAVLGIYAAGAYRIEQLRQQPRMAVVCTIGHCVPSDASFSALR</sequence>